<proteinExistence type="predicted"/>
<protein>
    <recommendedName>
        <fullName evidence="1">diguanylate cyclase</fullName>
        <ecNumber evidence="1">2.7.7.65</ecNumber>
    </recommendedName>
</protein>
<feature type="transmembrane region" description="Helical" evidence="3">
    <location>
        <begin position="193"/>
        <end position="213"/>
    </location>
</feature>
<dbReference type="Pfam" id="PF00990">
    <property type="entry name" value="GGDEF"/>
    <property type="match status" value="1"/>
</dbReference>
<dbReference type="SMART" id="SM00267">
    <property type="entry name" value="GGDEF"/>
    <property type="match status" value="1"/>
</dbReference>
<dbReference type="Gene3D" id="3.30.70.270">
    <property type="match status" value="1"/>
</dbReference>
<evidence type="ECO:0000259" key="4">
    <source>
        <dbReference type="PROSITE" id="PS50887"/>
    </source>
</evidence>
<organism evidence="5 6">
    <name type="scientific">Azospirillum griseum</name>
    <dbReference type="NCBI Taxonomy" id="2496639"/>
    <lineage>
        <taxon>Bacteria</taxon>
        <taxon>Pseudomonadati</taxon>
        <taxon>Pseudomonadota</taxon>
        <taxon>Alphaproteobacteria</taxon>
        <taxon>Rhodospirillales</taxon>
        <taxon>Azospirillaceae</taxon>
        <taxon>Azospirillum</taxon>
    </lineage>
</organism>
<dbReference type="Proteomes" id="UP000277007">
    <property type="component" value="Unassembled WGS sequence"/>
</dbReference>
<dbReference type="PANTHER" id="PTHR45138:SF9">
    <property type="entry name" value="DIGUANYLATE CYCLASE DGCM-RELATED"/>
    <property type="match status" value="1"/>
</dbReference>
<dbReference type="GO" id="GO:0052621">
    <property type="term" value="F:diguanylate cyclase activity"/>
    <property type="evidence" value="ECO:0007669"/>
    <property type="project" value="UniProtKB-EC"/>
</dbReference>
<feature type="transmembrane region" description="Helical" evidence="3">
    <location>
        <begin position="122"/>
        <end position="144"/>
    </location>
</feature>
<evidence type="ECO:0000256" key="3">
    <source>
        <dbReference type="SAM" id="Phobius"/>
    </source>
</evidence>
<evidence type="ECO:0000313" key="6">
    <source>
        <dbReference type="Proteomes" id="UP000277007"/>
    </source>
</evidence>
<dbReference type="InterPro" id="IPR050469">
    <property type="entry name" value="Diguanylate_Cyclase"/>
</dbReference>
<accession>A0A3S0KCP8</accession>
<dbReference type="OrthoDB" id="7366409at2"/>
<reference evidence="5 6" key="1">
    <citation type="submission" date="2018-12" db="EMBL/GenBank/DDBJ databases">
        <authorList>
            <person name="Yang Y."/>
        </authorList>
    </citation>
    <scope>NUCLEOTIDE SEQUENCE [LARGE SCALE GENOMIC DNA]</scope>
    <source>
        <strain evidence="5 6">L-25-5w-1</strain>
    </source>
</reference>
<dbReference type="FunFam" id="3.30.70.270:FF:000001">
    <property type="entry name" value="Diguanylate cyclase domain protein"/>
    <property type="match status" value="1"/>
</dbReference>
<comment type="catalytic activity">
    <reaction evidence="2">
        <text>2 GTP = 3',3'-c-di-GMP + 2 diphosphate</text>
        <dbReference type="Rhea" id="RHEA:24898"/>
        <dbReference type="ChEBI" id="CHEBI:33019"/>
        <dbReference type="ChEBI" id="CHEBI:37565"/>
        <dbReference type="ChEBI" id="CHEBI:58805"/>
        <dbReference type="EC" id="2.7.7.65"/>
    </reaction>
</comment>
<dbReference type="RefSeq" id="WP_126613204.1">
    <property type="nucleotide sequence ID" value="NZ_JBHUCY010000053.1"/>
</dbReference>
<comment type="caution">
    <text evidence="5">The sequence shown here is derived from an EMBL/GenBank/DDBJ whole genome shotgun (WGS) entry which is preliminary data.</text>
</comment>
<evidence type="ECO:0000256" key="2">
    <source>
        <dbReference type="ARBA" id="ARBA00034247"/>
    </source>
</evidence>
<evidence type="ECO:0000256" key="1">
    <source>
        <dbReference type="ARBA" id="ARBA00012528"/>
    </source>
</evidence>
<feature type="transmembrane region" description="Helical" evidence="3">
    <location>
        <begin position="40"/>
        <end position="59"/>
    </location>
</feature>
<feature type="domain" description="GGDEF" evidence="4">
    <location>
        <begin position="255"/>
        <end position="389"/>
    </location>
</feature>
<dbReference type="InterPro" id="IPR043128">
    <property type="entry name" value="Rev_trsase/Diguanyl_cyclase"/>
</dbReference>
<dbReference type="NCBIfam" id="TIGR00254">
    <property type="entry name" value="GGDEF"/>
    <property type="match status" value="1"/>
</dbReference>
<keyword evidence="6" id="KW-1185">Reference proteome</keyword>
<keyword evidence="3" id="KW-0472">Membrane</keyword>
<dbReference type="EMBL" id="RXMA01000004">
    <property type="protein sequence ID" value="RTR22424.1"/>
    <property type="molecule type" value="Genomic_DNA"/>
</dbReference>
<feature type="transmembrane region" description="Helical" evidence="3">
    <location>
        <begin position="151"/>
        <end position="173"/>
    </location>
</feature>
<keyword evidence="3" id="KW-0812">Transmembrane</keyword>
<evidence type="ECO:0000313" key="5">
    <source>
        <dbReference type="EMBL" id="RTR22424.1"/>
    </source>
</evidence>
<gene>
    <name evidence="5" type="ORF">EJ903_06250</name>
</gene>
<feature type="transmembrane region" description="Helical" evidence="3">
    <location>
        <begin position="6"/>
        <end position="28"/>
    </location>
</feature>
<dbReference type="CDD" id="cd01949">
    <property type="entry name" value="GGDEF"/>
    <property type="match status" value="1"/>
</dbReference>
<dbReference type="InterPro" id="IPR029787">
    <property type="entry name" value="Nucleotide_cyclase"/>
</dbReference>
<dbReference type="PANTHER" id="PTHR45138">
    <property type="entry name" value="REGULATORY COMPONENTS OF SENSORY TRANSDUCTION SYSTEM"/>
    <property type="match status" value="1"/>
</dbReference>
<keyword evidence="3" id="KW-1133">Transmembrane helix</keyword>
<dbReference type="AlphaFoldDB" id="A0A3S0KCP8"/>
<name>A0A3S0KCP8_9PROT</name>
<dbReference type="SUPFAM" id="SSF55073">
    <property type="entry name" value="Nucleotide cyclase"/>
    <property type="match status" value="1"/>
</dbReference>
<dbReference type="PROSITE" id="PS50887">
    <property type="entry name" value="GGDEF"/>
    <property type="match status" value="1"/>
</dbReference>
<feature type="transmembrane region" description="Helical" evidence="3">
    <location>
        <begin position="65"/>
        <end position="85"/>
    </location>
</feature>
<sequence>MNVDTIVIALVIAVVGLAIGVSVLLASLNYPRHIRHALQSYGYSKLLLAVAFMIGAFRANLPADVFVPLANGLGGASVTLNYVSIRRLQEKHAPRRFALWVGALLTLACCAALQVSPNDLNLVRTISSALLCVLLLLITVELLVLYQGRGVAHVMSGAILLMNFVALSVRVWMNVRYIGPADDAALSETVERVVYAAVFITNVIGPVVFLLMASDSFNRELQVLANTDGLTGVLTRRRFLELAEIEFVRAKRYGRPLTLLILDIDRFKSINDRAGHPFGDRVIKAVAQCCTTHLRPEDAIGRLGGEEFAVLLPESGQEAGERIAERLRATIEESVGALGAEQGVAVTCSVGGVALSSHHGGLSTLIELADAALYEAKDRGRNRVCFANAPITRSLSMQA</sequence>
<dbReference type="InterPro" id="IPR000160">
    <property type="entry name" value="GGDEF_dom"/>
</dbReference>
<feature type="transmembrane region" description="Helical" evidence="3">
    <location>
        <begin position="97"/>
        <end position="116"/>
    </location>
</feature>
<dbReference type="EC" id="2.7.7.65" evidence="1"/>